<evidence type="ECO:0000313" key="7">
    <source>
        <dbReference type="EMBL" id="TRX76758.1"/>
    </source>
</evidence>
<dbReference type="PROSITE" id="PS00211">
    <property type="entry name" value="ABC_TRANSPORTER_1"/>
    <property type="match status" value="1"/>
</dbReference>
<evidence type="ECO:0000256" key="1">
    <source>
        <dbReference type="ARBA" id="ARBA00005417"/>
    </source>
</evidence>
<name>A0A553H4R6_9PSED</name>
<dbReference type="RefSeq" id="WP_143486473.1">
    <property type="nucleotide sequence ID" value="NZ_VJOY01000001.1"/>
</dbReference>
<comment type="similarity">
    <text evidence="1">Belongs to the ABC transporter superfamily.</text>
</comment>
<comment type="caution">
    <text evidence="7">The sequence shown here is derived from an EMBL/GenBank/DDBJ whole genome shotgun (WGS) entry which is preliminary data.</text>
</comment>
<evidence type="ECO:0000256" key="2">
    <source>
        <dbReference type="ARBA" id="ARBA00022448"/>
    </source>
</evidence>
<keyword evidence="8" id="KW-1185">Reference proteome</keyword>
<dbReference type="OrthoDB" id="9802264at2"/>
<dbReference type="EMBL" id="VJOY01000001">
    <property type="protein sequence ID" value="TRX76758.1"/>
    <property type="molecule type" value="Genomic_DNA"/>
</dbReference>
<dbReference type="InterPro" id="IPR003439">
    <property type="entry name" value="ABC_transporter-like_ATP-bd"/>
</dbReference>
<dbReference type="SUPFAM" id="SSF52540">
    <property type="entry name" value="P-loop containing nucleoside triphosphate hydrolases"/>
    <property type="match status" value="1"/>
</dbReference>
<organism evidence="7 8">
    <name type="scientific">Pseudomonas mangiferae</name>
    <dbReference type="NCBI Taxonomy" id="2593654"/>
    <lineage>
        <taxon>Bacteria</taxon>
        <taxon>Pseudomonadati</taxon>
        <taxon>Pseudomonadota</taxon>
        <taxon>Gammaproteobacteria</taxon>
        <taxon>Pseudomonadales</taxon>
        <taxon>Pseudomonadaceae</taxon>
        <taxon>Pseudomonas</taxon>
    </lineage>
</organism>
<evidence type="ECO:0000256" key="5">
    <source>
        <dbReference type="ARBA" id="ARBA00022967"/>
    </source>
</evidence>
<dbReference type="InterPro" id="IPR017871">
    <property type="entry name" value="ABC_transporter-like_CS"/>
</dbReference>
<reference evidence="7 8" key="1">
    <citation type="submission" date="2019-07" db="EMBL/GenBank/DDBJ databases">
        <title>Pseudomonas mangiferae sp. nov., isolated from bark of mango tree in Thailand.</title>
        <authorList>
            <person name="Srisuk N."/>
            <person name="Anurat P."/>
        </authorList>
    </citation>
    <scope>NUCLEOTIDE SEQUENCE [LARGE SCALE GENOMIC DNA]</scope>
    <source>
        <strain evidence="7 8">DMKU_BBB3-04</strain>
    </source>
</reference>
<keyword evidence="4 7" id="KW-0067">ATP-binding</keyword>
<dbReference type="PANTHER" id="PTHR42788">
    <property type="entry name" value="TAURINE IMPORT ATP-BINDING PROTEIN-RELATED"/>
    <property type="match status" value="1"/>
</dbReference>
<dbReference type="SMART" id="SM00382">
    <property type="entry name" value="AAA"/>
    <property type="match status" value="1"/>
</dbReference>
<evidence type="ECO:0000313" key="8">
    <source>
        <dbReference type="Proteomes" id="UP000315235"/>
    </source>
</evidence>
<dbReference type="PANTHER" id="PTHR42788:SF19">
    <property type="entry name" value="ALIPHATIC SULFONATES IMPORT ATP-BINDING PROTEIN SSUB 2"/>
    <property type="match status" value="1"/>
</dbReference>
<dbReference type="GO" id="GO:0005524">
    <property type="term" value="F:ATP binding"/>
    <property type="evidence" value="ECO:0007669"/>
    <property type="project" value="UniProtKB-KW"/>
</dbReference>
<dbReference type="GO" id="GO:0016887">
    <property type="term" value="F:ATP hydrolysis activity"/>
    <property type="evidence" value="ECO:0007669"/>
    <property type="project" value="InterPro"/>
</dbReference>
<evidence type="ECO:0000256" key="4">
    <source>
        <dbReference type="ARBA" id="ARBA00022840"/>
    </source>
</evidence>
<dbReference type="Proteomes" id="UP000315235">
    <property type="component" value="Unassembled WGS sequence"/>
</dbReference>
<dbReference type="InterPro" id="IPR003593">
    <property type="entry name" value="AAA+_ATPase"/>
</dbReference>
<keyword evidence="3" id="KW-0547">Nucleotide-binding</keyword>
<accession>A0A553H4R6</accession>
<proteinExistence type="inferred from homology"/>
<dbReference type="Pfam" id="PF00005">
    <property type="entry name" value="ABC_tran"/>
    <property type="match status" value="1"/>
</dbReference>
<dbReference type="PROSITE" id="PS50893">
    <property type="entry name" value="ABC_TRANSPORTER_2"/>
    <property type="match status" value="1"/>
</dbReference>
<evidence type="ECO:0000259" key="6">
    <source>
        <dbReference type="PROSITE" id="PS50893"/>
    </source>
</evidence>
<protein>
    <submittedName>
        <fullName evidence="7">ABC transporter ATP-binding protein</fullName>
    </submittedName>
</protein>
<evidence type="ECO:0000256" key="3">
    <source>
        <dbReference type="ARBA" id="ARBA00022741"/>
    </source>
</evidence>
<keyword evidence="5" id="KW-1278">Translocase</keyword>
<keyword evidence="2" id="KW-0813">Transport</keyword>
<sequence>MNDVLLDVRVVHKRYAGATVLRDIHLRLQRGERVSLLGPSGCGKSTLLRIAAGLERQFDGELQRASPDQASVAFVFQEPRLMPWLTVAQNIGFADGAACDRQRVDILIAEVGLDGFAEALPKRLSGGMAQRAAIARALYGRPALLLLDEPFSAVDAFTRMKLQDLLLDLAQRHHIALLLVTHDVDEALYLGDRVLVMENRPSRIRHSLGVDLSQPRDRRDPRLAALKAEALTALHEAHVI</sequence>
<gene>
    <name evidence="7" type="ORF">FM069_01695</name>
</gene>
<dbReference type="Gene3D" id="3.40.50.300">
    <property type="entry name" value="P-loop containing nucleotide triphosphate hydrolases"/>
    <property type="match status" value="1"/>
</dbReference>
<dbReference type="InterPro" id="IPR027417">
    <property type="entry name" value="P-loop_NTPase"/>
</dbReference>
<dbReference type="InterPro" id="IPR050166">
    <property type="entry name" value="ABC_transporter_ATP-bind"/>
</dbReference>
<dbReference type="AlphaFoldDB" id="A0A553H4R6"/>
<feature type="domain" description="ABC transporter" evidence="6">
    <location>
        <begin position="6"/>
        <end position="224"/>
    </location>
</feature>